<dbReference type="InterPro" id="IPR011042">
    <property type="entry name" value="6-blade_b-propeller_TolB-like"/>
</dbReference>
<gene>
    <name evidence="1" type="ORF">K6753_00705</name>
</gene>
<evidence type="ECO:0000313" key="2">
    <source>
        <dbReference type="Proteomes" id="UP001430954"/>
    </source>
</evidence>
<name>A0ABS7T2F9_9GAMM</name>
<dbReference type="Gene3D" id="2.120.10.30">
    <property type="entry name" value="TolB, C-terminal domain"/>
    <property type="match status" value="1"/>
</dbReference>
<sequence length="279" mass="28298">MALVPAVAQALAEFGIEGMGVVSTRAHETGATVSPDGQRIVFASDRDGGSGGSDLWQAVLRDGRWQDAAPLALNTGDNEVEPAFSADGAWLHFASDRSGGPGGFDLYRAPVQGGAVGAAEAVPGAVNTAGHERAPMPSPDGSRLLFASDGHGGAGGLDLFASKRSDDAWSMPAALSALNTPADEASAALLPTGVVVFERAGVGGTARLHRATCGEGGWTDAGALALSFNTEAGTTRRPVPDWNAPEELLVAGSARAPRAGGLDLYRMRAPRAAPGESCE</sequence>
<proteinExistence type="predicted"/>
<dbReference type="Proteomes" id="UP001430954">
    <property type="component" value="Unassembled WGS sequence"/>
</dbReference>
<reference evidence="1 2" key="1">
    <citation type="submission" date="2021-09" db="EMBL/GenBank/DDBJ databases">
        <title>Lysobacter sp. 13A isolated from the river sediment.</title>
        <authorList>
            <person name="Liu H."/>
            <person name="Li S."/>
            <person name="Mao S."/>
        </authorList>
    </citation>
    <scope>NUCLEOTIDE SEQUENCE [LARGE SCALE GENOMIC DNA]</scope>
    <source>
        <strain evidence="1 2">13A</strain>
    </source>
</reference>
<keyword evidence="2" id="KW-1185">Reference proteome</keyword>
<protein>
    <submittedName>
        <fullName evidence="1">TolB-like protein</fullName>
    </submittedName>
</protein>
<dbReference type="Pfam" id="PF07676">
    <property type="entry name" value="PD40"/>
    <property type="match status" value="3"/>
</dbReference>
<dbReference type="SUPFAM" id="SSF82171">
    <property type="entry name" value="DPP6 N-terminal domain-like"/>
    <property type="match status" value="1"/>
</dbReference>
<dbReference type="EMBL" id="JAINZW010000001">
    <property type="protein sequence ID" value="MBZ4038054.1"/>
    <property type="molecule type" value="Genomic_DNA"/>
</dbReference>
<evidence type="ECO:0000313" key="1">
    <source>
        <dbReference type="EMBL" id="MBZ4038054.1"/>
    </source>
</evidence>
<dbReference type="InterPro" id="IPR011659">
    <property type="entry name" value="WD40"/>
</dbReference>
<organism evidence="1 2">
    <name type="scientific">Novilysobacter selenitireducens</name>
    <dbReference type="NCBI Taxonomy" id="2872639"/>
    <lineage>
        <taxon>Bacteria</taxon>
        <taxon>Pseudomonadati</taxon>
        <taxon>Pseudomonadota</taxon>
        <taxon>Gammaproteobacteria</taxon>
        <taxon>Lysobacterales</taxon>
        <taxon>Lysobacteraceae</taxon>
        <taxon>Novilysobacter</taxon>
    </lineage>
</organism>
<accession>A0ABS7T2F9</accession>
<comment type="caution">
    <text evidence="1">The sequence shown here is derived from an EMBL/GenBank/DDBJ whole genome shotgun (WGS) entry which is preliminary data.</text>
</comment>